<dbReference type="OrthoDB" id="9784703at2"/>
<dbReference type="AlphaFoldDB" id="Q82TT9"/>
<feature type="domain" description="M23ase beta-sheet core" evidence="4">
    <location>
        <begin position="323"/>
        <end position="416"/>
    </location>
</feature>
<name>Q82TT9_NITEU</name>
<accession>Q82TT9</accession>
<evidence type="ECO:0000259" key="4">
    <source>
        <dbReference type="Pfam" id="PF01551"/>
    </source>
</evidence>
<evidence type="ECO:0000256" key="3">
    <source>
        <dbReference type="SAM" id="Phobius"/>
    </source>
</evidence>
<organism evidence="5 6">
    <name type="scientific">Nitrosomonas europaea (strain ATCC 19718 / CIP 103999 / KCTC 2705 / NBRC 14298)</name>
    <dbReference type="NCBI Taxonomy" id="228410"/>
    <lineage>
        <taxon>Bacteria</taxon>
        <taxon>Pseudomonadati</taxon>
        <taxon>Pseudomonadota</taxon>
        <taxon>Betaproteobacteria</taxon>
        <taxon>Nitrosomonadales</taxon>
        <taxon>Nitrosomonadaceae</taxon>
        <taxon>Nitrosomonas</taxon>
    </lineage>
</organism>
<dbReference type="PhylomeDB" id="Q82TT9"/>
<proteinExistence type="predicted"/>
<dbReference type="InterPro" id="IPR016047">
    <property type="entry name" value="M23ase_b-sheet_dom"/>
</dbReference>
<gene>
    <name evidence="5" type="ordered locus">NE1781</name>
</gene>
<evidence type="ECO:0000256" key="2">
    <source>
        <dbReference type="SAM" id="MobiDB-lite"/>
    </source>
</evidence>
<evidence type="ECO:0000313" key="5">
    <source>
        <dbReference type="EMBL" id="CAD85692.1"/>
    </source>
</evidence>
<dbReference type="InterPro" id="IPR011055">
    <property type="entry name" value="Dup_hybrid_motif"/>
</dbReference>
<keyword evidence="3" id="KW-1133">Transmembrane helix</keyword>
<sequence>MFADLITSSKSTQHCLSRKANRLLRATFLLLSVNVFLPSVLYAIPQANRDSQKQLQELRTRIDALQKDLVDKKSSKAKVADALRESERSINDLHAKLAKLAQQQKNAQEKLNQLQNSSALLQDDINNRQKQLGKLIYHQHLAKYGNYLPLLLKQQNPDKATRNFYYYSYIAQARSKNIDNLRNQLTALDALAHESHIQNESLKRIHNEQIHHKRQLELEKNRKSEILATLSKEVTRQQKKIDELKQDEQRLSNLIEKLNRQLARKKSAPAKADGKSVLRNDKLPDSTEHRGSFAALKGKLRLPVKGELANRFGSPRESGSIKWQGLFIRSAGGNEVKAIAGGEVIFADRLRGFGNLMILDHGNHYMSLYGNNAAIHKRVGSKVKSGDTIATVGNSGGNAETGLYFELRYQGKPFDPLSWVKLE</sequence>
<dbReference type="Proteomes" id="UP000001416">
    <property type="component" value="Chromosome"/>
</dbReference>
<dbReference type="Gene3D" id="2.70.70.10">
    <property type="entry name" value="Glucose Permease (Domain IIA)"/>
    <property type="match status" value="1"/>
</dbReference>
<evidence type="ECO:0000256" key="1">
    <source>
        <dbReference type="SAM" id="Coils"/>
    </source>
</evidence>
<dbReference type="Pfam" id="PF01551">
    <property type="entry name" value="Peptidase_M23"/>
    <property type="match status" value="1"/>
</dbReference>
<dbReference type="EMBL" id="AL954747">
    <property type="protein sequence ID" value="CAD85692.1"/>
    <property type="molecule type" value="Genomic_DNA"/>
</dbReference>
<dbReference type="eggNOG" id="COG4942">
    <property type="taxonomic scope" value="Bacteria"/>
</dbReference>
<feature type="region of interest" description="Disordered" evidence="2">
    <location>
        <begin position="262"/>
        <end position="284"/>
    </location>
</feature>
<dbReference type="InterPro" id="IPR050570">
    <property type="entry name" value="Cell_wall_metabolism_enzyme"/>
</dbReference>
<dbReference type="HOGENOM" id="CLU_029425_4_0_4"/>
<keyword evidence="3" id="KW-0812">Transmembrane</keyword>
<feature type="transmembrane region" description="Helical" evidence="3">
    <location>
        <begin position="23"/>
        <end position="44"/>
    </location>
</feature>
<dbReference type="CDD" id="cd12797">
    <property type="entry name" value="M23_peptidase"/>
    <property type="match status" value="1"/>
</dbReference>
<dbReference type="STRING" id="228410.NE1781"/>
<keyword evidence="6" id="KW-1185">Reference proteome</keyword>
<keyword evidence="3" id="KW-0472">Membrane</keyword>
<dbReference type="GO" id="GO:0004222">
    <property type="term" value="F:metalloendopeptidase activity"/>
    <property type="evidence" value="ECO:0007669"/>
    <property type="project" value="TreeGrafter"/>
</dbReference>
<reference evidence="5 6" key="1">
    <citation type="journal article" date="2003" name="J. Bacteriol.">
        <title>Complete genome sequence of the ammonia-oxidizing bacterium and obligate chemolithoautotroph Nitrosomonas europaea.</title>
        <authorList>
            <person name="Chain P."/>
            <person name="Lamerdin J."/>
            <person name="Larimer F."/>
            <person name="Regala W."/>
            <person name="Land M."/>
            <person name="Hauser L."/>
            <person name="Hooper A."/>
            <person name="Klotz M."/>
            <person name="Norton J."/>
            <person name="Sayavedra-Soto L."/>
            <person name="Arciero D."/>
            <person name="Hommes N."/>
            <person name="Whittaker M."/>
            <person name="Arp D."/>
        </authorList>
    </citation>
    <scope>NUCLEOTIDE SEQUENCE [LARGE SCALE GENOMIC DNA]</scope>
    <source>
        <strain evidence="6">ATCC 19718 / CIP 103999 / KCTC 2705 / NBRC 14298</strain>
    </source>
</reference>
<protein>
    <submittedName>
        <fullName evidence="5">Peptidase family M23/M37</fullName>
    </submittedName>
</protein>
<feature type="coiled-coil region" evidence="1">
    <location>
        <begin position="48"/>
        <end position="131"/>
    </location>
</feature>
<dbReference type="PANTHER" id="PTHR21666">
    <property type="entry name" value="PEPTIDASE-RELATED"/>
    <property type="match status" value="1"/>
</dbReference>
<feature type="compositionally biased region" description="Basic and acidic residues" evidence="2">
    <location>
        <begin position="272"/>
        <end position="284"/>
    </location>
</feature>
<dbReference type="Gene3D" id="6.10.250.3150">
    <property type="match status" value="1"/>
</dbReference>
<dbReference type="PANTHER" id="PTHR21666:SF270">
    <property type="entry name" value="MUREIN HYDROLASE ACTIVATOR ENVC"/>
    <property type="match status" value="1"/>
</dbReference>
<dbReference type="KEGG" id="neu:NE1781"/>
<evidence type="ECO:0000313" key="6">
    <source>
        <dbReference type="Proteomes" id="UP000001416"/>
    </source>
</evidence>
<keyword evidence="1" id="KW-0175">Coiled coil</keyword>
<dbReference type="FunFam" id="2.70.70.10:FF:000003">
    <property type="entry name" value="Murein hydrolase activator EnvC"/>
    <property type="match status" value="1"/>
</dbReference>
<dbReference type="SUPFAM" id="SSF51261">
    <property type="entry name" value="Duplicated hybrid motif"/>
    <property type="match status" value="1"/>
</dbReference>